<dbReference type="InterPro" id="IPR013087">
    <property type="entry name" value="Znf_C2H2_type"/>
</dbReference>
<dbReference type="EMBL" id="CAJHJT010000001">
    <property type="protein sequence ID" value="CAD6991243.1"/>
    <property type="molecule type" value="Genomic_DNA"/>
</dbReference>
<dbReference type="PROSITE" id="PS50157">
    <property type="entry name" value="ZINC_FINGER_C2H2_2"/>
    <property type="match status" value="1"/>
</dbReference>
<organism evidence="16">
    <name type="scientific">Ceratitis capitata</name>
    <name type="common">Mediterranean fruit fly</name>
    <name type="synonym">Tephritis capitata</name>
    <dbReference type="NCBI Taxonomy" id="7213"/>
    <lineage>
        <taxon>Eukaryota</taxon>
        <taxon>Metazoa</taxon>
        <taxon>Ecdysozoa</taxon>
        <taxon>Arthropoda</taxon>
        <taxon>Hexapoda</taxon>
        <taxon>Insecta</taxon>
        <taxon>Pterygota</taxon>
        <taxon>Neoptera</taxon>
        <taxon>Endopterygota</taxon>
        <taxon>Diptera</taxon>
        <taxon>Brachycera</taxon>
        <taxon>Muscomorpha</taxon>
        <taxon>Tephritoidea</taxon>
        <taxon>Tephritidae</taxon>
        <taxon>Ceratitis</taxon>
        <taxon>Ceratitis</taxon>
    </lineage>
</organism>
<dbReference type="PANTHER" id="PTHR15856">
    <property type="entry name" value="PHD FINGER PROTEIN 20-RELATED"/>
    <property type="match status" value="1"/>
</dbReference>
<reference evidence="16" key="1">
    <citation type="submission" date="2013-07" db="EMBL/GenBank/DDBJ databases">
        <authorList>
            <person name="Geib S."/>
        </authorList>
    </citation>
    <scope>NUCLEOTIDE SEQUENCE</scope>
</reference>
<dbReference type="SUPFAM" id="SSF57716">
    <property type="entry name" value="Glucocorticoid receptor-like (DNA-binding domain)"/>
    <property type="match status" value="1"/>
</dbReference>
<dbReference type="Gene3D" id="3.30.40.10">
    <property type="entry name" value="Zinc/RING finger domain, C3HC4 (zinc finger)"/>
    <property type="match status" value="1"/>
</dbReference>
<evidence type="ECO:0000313" key="16">
    <source>
        <dbReference type="EMBL" id="JAB99750.1"/>
    </source>
</evidence>
<evidence type="ECO:0000256" key="11">
    <source>
        <dbReference type="SAM" id="MobiDB-lite"/>
    </source>
</evidence>
<dbReference type="Pfam" id="PF20826">
    <property type="entry name" value="PHD_5"/>
    <property type="match status" value="1"/>
</dbReference>
<evidence type="ECO:0000313" key="15">
    <source>
        <dbReference type="EMBL" id="CAD6991243.1"/>
    </source>
</evidence>
<keyword evidence="6 9" id="KW-0238">DNA-binding</keyword>
<dbReference type="SUPFAM" id="SSF63748">
    <property type="entry name" value="Tudor/PWWP/MBT"/>
    <property type="match status" value="2"/>
</dbReference>
<evidence type="ECO:0000259" key="14">
    <source>
        <dbReference type="PROSITE" id="PS50982"/>
    </source>
</evidence>
<accession>W8BEM2</accession>
<dbReference type="SMART" id="SM00391">
    <property type="entry name" value="MBD"/>
    <property type="match status" value="1"/>
</dbReference>
<dbReference type="Proteomes" id="UP000606786">
    <property type="component" value="Unassembled WGS sequence"/>
</dbReference>
<evidence type="ECO:0000259" key="13">
    <source>
        <dbReference type="PROSITE" id="PS50950"/>
    </source>
</evidence>
<feature type="region of interest" description="Disordered" evidence="11">
    <location>
        <begin position="1070"/>
        <end position="1110"/>
    </location>
</feature>
<dbReference type="AlphaFoldDB" id="W8BEM2"/>
<dbReference type="InterPro" id="IPR019786">
    <property type="entry name" value="Zinc_finger_PHD-type_CS"/>
</dbReference>
<dbReference type="InterPro" id="IPR043449">
    <property type="entry name" value="PHF20-like"/>
</dbReference>
<keyword evidence="4 8" id="KW-0863">Zinc-finger</keyword>
<dbReference type="InterPro" id="IPR001739">
    <property type="entry name" value="Methyl_CpG_DNA-bd"/>
</dbReference>
<evidence type="ECO:0000256" key="6">
    <source>
        <dbReference type="ARBA" id="ARBA00023125"/>
    </source>
</evidence>
<evidence type="ECO:0000256" key="7">
    <source>
        <dbReference type="ARBA" id="ARBA00023242"/>
    </source>
</evidence>
<dbReference type="SMART" id="SM00333">
    <property type="entry name" value="TUDOR"/>
    <property type="match status" value="1"/>
</dbReference>
<evidence type="ECO:0000256" key="8">
    <source>
        <dbReference type="PROSITE-ProRule" id="PRU00042"/>
    </source>
</evidence>
<dbReference type="SUPFAM" id="SSF57903">
    <property type="entry name" value="FYVE/PHD zinc finger"/>
    <property type="match status" value="1"/>
</dbReference>
<evidence type="ECO:0000256" key="9">
    <source>
        <dbReference type="PROSITE-ProRule" id="PRU00309"/>
    </source>
</evidence>
<dbReference type="FunFam" id="3.30.890.10:FF:000009">
    <property type="entry name" value="Methyl-CpG binding domain protein 4"/>
    <property type="match status" value="1"/>
</dbReference>
<dbReference type="SMART" id="SM00980">
    <property type="entry name" value="THAP"/>
    <property type="match status" value="1"/>
</dbReference>
<evidence type="ECO:0000259" key="12">
    <source>
        <dbReference type="PROSITE" id="PS50157"/>
    </source>
</evidence>
<feature type="compositionally biased region" description="Basic residues" evidence="11">
    <location>
        <begin position="781"/>
        <end position="793"/>
    </location>
</feature>
<keyword evidence="3" id="KW-0677">Repeat</keyword>
<dbReference type="GO" id="GO:0005634">
    <property type="term" value="C:nucleus"/>
    <property type="evidence" value="ECO:0007669"/>
    <property type="project" value="UniProtKB-SubCell"/>
</dbReference>
<protein>
    <submittedName>
        <fullName evidence="15">(Mediterranean fruit fly) hypothetical protein</fullName>
    </submittedName>
    <submittedName>
        <fullName evidence="16">PHD finger protein 20-like protein 1</fullName>
    </submittedName>
</protein>
<dbReference type="GO" id="GO:0008270">
    <property type="term" value="F:zinc ion binding"/>
    <property type="evidence" value="ECO:0007669"/>
    <property type="project" value="UniProtKB-KW"/>
</dbReference>
<evidence type="ECO:0000256" key="10">
    <source>
        <dbReference type="SAM" id="Coils"/>
    </source>
</evidence>
<feature type="domain" description="C2H2-type" evidence="12">
    <location>
        <begin position="600"/>
        <end position="630"/>
    </location>
</feature>
<keyword evidence="17" id="KW-1185">Reference proteome</keyword>
<dbReference type="Pfam" id="PF01429">
    <property type="entry name" value="MBD"/>
    <property type="match status" value="1"/>
</dbReference>
<dbReference type="GO" id="GO:0044545">
    <property type="term" value="C:NSL complex"/>
    <property type="evidence" value="ECO:0007669"/>
    <property type="project" value="TreeGrafter"/>
</dbReference>
<evidence type="ECO:0000256" key="5">
    <source>
        <dbReference type="ARBA" id="ARBA00022833"/>
    </source>
</evidence>
<evidence type="ECO:0000256" key="1">
    <source>
        <dbReference type="ARBA" id="ARBA00004123"/>
    </source>
</evidence>
<comment type="subcellular location">
    <subcellularLocation>
        <location evidence="1">Nucleus</location>
    </subcellularLocation>
</comment>
<dbReference type="PROSITE" id="PS50950">
    <property type="entry name" value="ZF_THAP"/>
    <property type="match status" value="1"/>
</dbReference>
<dbReference type="GO" id="GO:0003677">
    <property type="term" value="F:DNA binding"/>
    <property type="evidence" value="ECO:0007669"/>
    <property type="project" value="UniProtKB-UniRule"/>
</dbReference>
<dbReference type="Gene3D" id="6.20.210.20">
    <property type="entry name" value="THAP domain"/>
    <property type="match status" value="1"/>
</dbReference>
<dbReference type="PANTHER" id="PTHR15856:SF51">
    <property type="entry name" value="MBD-R2"/>
    <property type="match status" value="1"/>
</dbReference>
<reference evidence="15" key="3">
    <citation type="submission" date="2020-11" db="EMBL/GenBank/DDBJ databases">
        <authorList>
            <person name="Whitehead M."/>
        </authorList>
    </citation>
    <scope>NUCLEOTIDE SEQUENCE</scope>
    <source>
        <strain evidence="15">EGII</strain>
    </source>
</reference>
<sequence>MGRRCCVTGCSSTSRLPEHHGVTYHSFPLDTNIRSIWMRNTRLSPERQITKSVLVCSRHFRRIDFQPQRSGKYLLKQRVFPTVFPWGKVDIAQVESDLEDLKNNSMSAASNVNLSTEDATKATVEAKVAQIMAETAERSAAKAIANVGKEDDGSASPALAAVSASPAAVKFEAVTSFNPGARLEAQDFDGIWHAARVVEVDNDDREVLIKFERSGKMKSAIVGTEEWIPMNSTRLRQKVSTKPIPVFELEEKCMARWSGPRKFPGTIKKVLGNDTYEVLFDDGYVKNVRAVHMNKILSVEPDLHSMLASPTLPTTFISQSTTTNLQEETSVKPPNIEYPLSTATNSTNVKKRSSSGSRKDWPLLDLSKLDLSSLNLPEIPHDGEWTCHWVNDQPIGQEGFLIVGEHRKPTVIVEDWRLPPGWVKHMYQRSNVLGKWDVILVTPGGKRFRSKSDLKVFLEEQGQAYNPDIYDFSIHRRRAKDINAYVYTPDYTPQQTPKPKPLDTTIAAMDAASVKAATTALAVSTTQYIETPIATPVPPAELMTPTLSASSPTKDIAVEVIGNIDNADAVSSRSLETALPVEDGYAYIGGLKVQIIENLFRCPQEGCMKNFRKEDHLQIHIKHYHRDLTKLLGTCPKMLELAEKRTHTKPDQHEPVPRNQIPNQQFFAKLHQQDLLQTRAHRRSAGPTTSATTAGIAQTALPTPDIKSEIENKNIGDADADTSQISVGFNDTSINSSTQFSQHNSNLDVNLSAISSVDESLTDMSATPAKRSRISPSKRATGARKSNRQRTTKRYLTAAQATAGASLISVVTAENNFGVSDFEETRHSFNATPDAKVLEVGKKRKSSAAPVTSMSSLDSPVTADSGSSSYPPLLAPGSNEPDAVNAGNVSQPQYIKENGELIKIVSMRQEEIINCLCSYGEEDGLMIQCELCLCWQHGICNGIDKEVDVPEKYVCYICRNPQRGRDSMRFKHDQDWLYDGKLPVANYHIANPNLPKRFDFLKKSHILTGNLVELKRFMHSLRVKMNIANNRCHPKLYLWAKKWEDDTALQNIKADLKSDEDIKIEDTHNEIKELESKDKASPAPSPTKKIKSEPSTPSQLIPNIPQPEAPIDPVECQHRLMEHIKIQQNLVLKRLDDIENEMDELESQDDLFDLKEDDFKTTKDVLATFIKELDTMKQLAKLNSLEHTKQSIKNSTITAK</sequence>
<dbReference type="GO" id="GO:0006357">
    <property type="term" value="P:regulation of transcription by RNA polymerase II"/>
    <property type="evidence" value="ECO:0007669"/>
    <property type="project" value="TreeGrafter"/>
</dbReference>
<dbReference type="Gene3D" id="2.30.30.140">
    <property type="match status" value="2"/>
</dbReference>
<evidence type="ECO:0000256" key="3">
    <source>
        <dbReference type="ARBA" id="ARBA00022737"/>
    </source>
</evidence>
<dbReference type="EMBL" id="GAMC01006805">
    <property type="protein sequence ID" value="JAB99750.1"/>
    <property type="molecule type" value="mRNA"/>
</dbReference>
<dbReference type="CDD" id="cd20386">
    <property type="entry name" value="Tudor_PHF20-like"/>
    <property type="match status" value="1"/>
</dbReference>
<dbReference type="InterPro" id="IPR006612">
    <property type="entry name" value="THAP_Znf"/>
</dbReference>
<dbReference type="CDD" id="cd20104">
    <property type="entry name" value="MBT_PHF20L1-like"/>
    <property type="match status" value="1"/>
</dbReference>
<evidence type="ECO:0000256" key="4">
    <source>
        <dbReference type="ARBA" id="ARBA00022771"/>
    </source>
</evidence>
<feature type="coiled-coil region" evidence="10">
    <location>
        <begin position="1128"/>
        <end position="1155"/>
    </location>
</feature>
<evidence type="ECO:0000313" key="17">
    <source>
        <dbReference type="Proteomes" id="UP000606786"/>
    </source>
</evidence>
<dbReference type="InterPro" id="IPR013083">
    <property type="entry name" value="Znf_RING/FYVE/PHD"/>
</dbReference>
<feature type="compositionally biased region" description="Low complexity" evidence="11">
    <location>
        <begin position="685"/>
        <end position="697"/>
    </location>
</feature>
<keyword evidence="7" id="KW-0539">Nucleus</keyword>
<feature type="region of interest" description="Disordered" evidence="11">
    <location>
        <begin position="761"/>
        <end position="793"/>
    </location>
</feature>
<feature type="region of interest" description="Disordered" evidence="11">
    <location>
        <begin position="848"/>
        <end position="882"/>
    </location>
</feature>
<feature type="region of interest" description="Disordered" evidence="11">
    <location>
        <begin position="323"/>
        <end position="358"/>
    </location>
</feature>
<gene>
    <name evidence="16" type="primary">P20L1</name>
    <name evidence="15" type="ORF">CCAP1982_LOCUS179</name>
</gene>
<keyword evidence="10" id="KW-0175">Coiled coil</keyword>
<dbReference type="SUPFAM" id="SSF54171">
    <property type="entry name" value="DNA-binding domain"/>
    <property type="match status" value="1"/>
</dbReference>
<evidence type="ECO:0000256" key="2">
    <source>
        <dbReference type="ARBA" id="ARBA00022723"/>
    </source>
</evidence>
<dbReference type="Gene3D" id="3.30.890.10">
    <property type="entry name" value="Methyl-cpg-binding Protein 2, Chain A"/>
    <property type="match status" value="1"/>
</dbReference>
<keyword evidence="2" id="KW-0479">Metal-binding</keyword>
<reference evidence="16" key="2">
    <citation type="journal article" date="2014" name="BMC Genomics">
        <title>A genomic perspective to assessing quality of mass-reared SIT flies used in Mediterranean fruit fly (Ceratitis capitata) eradication in California.</title>
        <authorList>
            <person name="Calla B."/>
            <person name="Hall B."/>
            <person name="Hou S."/>
            <person name="Geib S.M."/>
        </authorList>
    </citation>
    <scope>NUCLEOTIDE SEQUENCE</scope>
</reference>
<dbReference type="InterPro" id="IPR038441">
    <property type="entry name" value="THAP_Znf_sf"/>
</dbReference>
<dbReference type="SMART" id="SM00692">
    <property type="entry name" value="DM3"/>
    <property type="match status" value="1"/>
</dbReference>
<dbReference type="InterPro" id="IPR002999">
    <property type="entry name" value="Tudor"/>
</dbReference>
<feature type="compositionally biased region" description="Polar residues" evidence="11">
    <location>
        <begin position="849"/>
        <end position="870"/>
    </location>
</feature>
<feature type="region of interest" description="Disordered" evidence="11">
    <location>
        <begin position="681"/>
        <end position="706"/>
    </location>
</feature>
<dbReference type="Pfam" id="PF05485">
    <property type="entry name" value="THAP"/>
    <property type="match status" value="1"/>
</dbReference>
<dbReference type="CDD" id="cd01396">
    <property type="entry name" value="MeCP2_MBD"/>
    <property type="match status" value="1"/>
</dbReference>
<proteinExistence type="evidence at transcript level"/>
<dbReference type="InterPro" id="IPR016177">
    <property type="entry name" value="DNA-bd_dom_sf"/>
</dbReference>
<feature type="domain" description="MBD" evidence="14">
    <location>
        <begin position="408"/>
        <end position="477"/>
    </location>
</feature>
<feature type="compositionally biased region" description="Basic and acidic residues" evidence="11">
    <location>
        <begin position="1070"/>
        <end position="1080"/>
    </location>
</feature>
<dbReference type="InterPro" id="IPR011011">
    <property type="entry name" value="Znf_FYVE_PHD"/>
</dbReference>
<dbReference type="PROSITE" id="PS00028">
    <property type="entry name" value="ZINC_FINGER_C2H2_1"/>
    <property type="match status" value="1"/>
</dbReference>
<dbReference type="OrthoDB" id="161570at2759"/>
<dbReference type="PROSITE" id="PS01359">
    <property type="entry name" value="ZF_PHD_1"/>
    <property type="match status" value="1"/>
</dbReference>
<keyword evidence="5" id="KW-0862">Zinc</keyword>
<feature type="domain" description="THAP-type" evidence="13">
    <location>
        <begin position="1"/>
        <end position="84"/>
    </location>
</feature>
<dbReference type="PROSITE" id="PS50982">
    <property type="entry name" value="MBD"/>
    <property type="match status" value="1"/>
</dbReference>
<name>W8BEM2_CERCA</name>